<sequence>MSLTRHKWWQMHCREEGQIFRGLRPLREQLQQVDTGLRALAVQLKEEIREDGRLQKVVQELETDVCRDFIEEKFVLKEDYLFHTVSITGAKWVLCIPNLYRKEVVECHTRNVDIMK</sequence>
<accession>A0ABQ9GAN0</accession>
<comment type="caution">
    <text evidence="1">The sequence shown here is derived from an EMBL/GenBank/DDBJ whole genome shotgun (WGS) entry which is preliminary data.</text>
</comment>
<dbReference type="Proteomes" id="UP001159363">
    <property type="component" value="Chromosome 14"/>
</dbReference>
<name>A0ABQ9GAN0_9NEOP</name>
<organism evidence="1 2">
    <name type="scientific">Dryococelus australis</name>
    <dbReference type="NCBI Taxonomy" id="614101"/>
    <lineage>
        <taxon>Eukaryota</taxon>
        <taxon>Metazoa</taxon>
        <taxon>Ecdysozoa</taxon>
        <taxon>Arthropoda</taxon>
        <taxon>Hexapoda</taxon>
        <taxon>Insecta</taxon>
        <taxon>Pterygota</taxon>
        <taxon>Neoptera</taxon>
        <taxon>Polyneoptera</taxon>
        <taxon>Phasmatodea</taxon>
        <taxon>Verophasmatodea</taxon>
        <taxon>Anareolatae</taxon>
        <taxon>Phasmatidae</taxon>
        <taxon>Eurycanthinae</taxon>
        <taxon>Dryococelus</taxon>
    </lineage>
</organism>
<gene>
    <name evidence="1" type="ORF">PR048_031905</name>
</gene>
<dbReference type="EMBL" id="JARBHB010000015">
    <property type="protein sequence ID" value="KAJ8868096.1"/>
    <property type="molecule type" value="Genomic_DNA"/>
</dbReference>
<proteinExistence type="predicted"/>
<protein>
    <submittedName>
        <fullName evidence="1">Uncharacterized protein</fullName>
    </submittedName>
</protein>
<evidence type="ECO:0000313" key="1">
    <source>
        <dbReference type="EMBL" id="KAJ8868096.1"/>
    </source>
</evidence>
<reference evidence="1 2" key="1">
    <citation type="submission" date="2023-02" db="EMBL/GenBank/DDBJ databases">
        <title>LHISI_Scaffold_Assembly.</title>
        <authorList>
            <person name="Stuart O.P."/>
            <person name="Cleave R."/>
            <person name="Magrath M.J.L."/>
            <person name="Mikheyev A.S."/>
        </authorList>
    </citation>
    <scope>NUCLEOTIDE SEQUENCE [LARGE SCALE GENOMIC DNA]</scope>
    <source>
        <strain evidence="1">Daus_M_001</strain>
        <tissue evidence="1">Leg muscle</tissue>
    </source>
</reference>
<keyword evidence="2" id="KW-1185">Reference proteome</keyword>
<evidence type="ECO:0000313" key="2">
    <source>
        <dbReference type="Proteomes" id="UP001159363"/>
    </source>
</evidence>